<dbReference type="Gene3D" id="1.10.287.310">
    <property type="match status" value="1"/>
</dbReference>
<accession>A0A7T0C0F7</accession>
<keyword evidence="3 5" id="KW-0687">Ribonucleoprotein</keyword>
<dbReference type="GO" id="GO:0022625">
    <property type="term" value="C:cytosolic large ribosomal subunit"/>
    <property type="evidence" value="ECO:0007669"/>
    <property type="project" value="TreeGrafter"/>
</dbReference>
<keyword evidence="2 5" id="KW-0689">Ribosomal protein</keyword>
<dbReference type="HAMAP" id="MF_00374">
    <property type="entry name" value="Ribosomal_uL29"/>
    <property type="match status" value="1"/>
</dbReference>
<dbReference type="InterPro" id="IPR036049">
    <property type="entry name" value="Ribosomal_uL29_sf"/>
</dbReference>
<reference evidence="8" key="1">
    <citation type="submission" date="2020-02" db="EMBL/GenBank/DDBJ databases">
        <title>Genomic and physiological characterization of two novel Nitrospinaceae genera.</title>
        <authorList>
            <person name="Mueller A.J."/>
            <person name="Jung M.-Y."/>
            <person name="Strachan C.R."/>
            <person name="Herbold C.W."/>
            <person name="Kirkegaard R.H."/>
            <person name="Daims H."/>
        </authorList>
    </citation>
    <scope>NUCLEOTIDE SEQUENCE [LARGE SCALE GENOMIC DNA]</scope>
</reference>
<dbReference type="CDD" id="cd00427">
    <property type="entry name" value="Ribosomal_L29_HIP"/>
    <property type="match status" value="1"/>
</dbReference>
<dbReference type="SUPFAM" id="SSF46561">
    <property type="entry name" value="Ribosomal protein L29 (L29p)"/>
    <property type="match status" value="1"/>
</dbReference>
<dbReference type="InterPro" id="IPR050063">
    <property type="entry name" value="Ribosomal_protein_uL29"/>
</dbReference>
<protein>
    <recommendedName>
        <fullName evidence="4 5">Large ribosomal subunit protein uL29</fullName>
    </recommendedName>
</protein>
<dbReference type="PROSITE" id="PS00579">
    <property type="entry name" value="RIBOSOMAL_L29"/>
    <property type="match status" value="1"/>
</dbReference>
<dbReference type="Pfam" id="PF00831">
    <property type="entry name" value="Ribosomal_L29"/>
    <property type="match status" value="1"/>
</dbReference>
<evidence type="ECO:0000256" key="6">
    <source>
        <dbReference type="SAM" id="MobiDB-lite"/>
    </source>
</evidence>
<evidence type="ECO:0000256" key="2">
    <source>
        <dbReference type="ARBA" id="ARBA00022980"/>
    </source>
</evidence>
<sequence>MKPQEIRELSEKEREEKVADLSQESFNLKFQLATGKIENPSRVRSIRRDIARIKTIQHELTGQAAAIESASESKTETAEAKE</sequence>
<evidence type="ECO:0000313" key="7">
    <source>
        <dbReference type="EMBL" id="QPJ64258.1"/>
    </source>
</evidence>
<dbReference type="PANTHER" id="PTHR10916:SF0">
    <property type="entry name" value="LARGE RIBOSOMAL SUBUNIT PROTEIN UL29C"/>
    <property type="match status" value="1"/>
</dbReference>
<evidence type="ECO:0000313" key="8">
    <source>
        <dbReference type="Proteomes" id="UP000594464"/>
    </source>
</evidence>
<comment type="similarity">
    <text evidence="1 5">Belongs to the universal ribosomal protein uL29 family.</text>
</comment>
<dbReference type="EMBL" id="CP048620">
    <property type="protein sequence ID" value="QPJ64258.1"/>
    <property type="molecule type" value="Genomic_DNA"/>
</dbReference>
<dbReference type="NCBIfam" id="TIGR00012">
    <property type="entry name" value="L29"/>
    <property type="match status" value="1"/>
</dbReference>
<dbReference type="GO" id="GO:0003735">
    <property type="term" value="F:structural constituent of ribosome"/>
    <property type="evidence" value="ECO:0007669"/>
    <property type="project" value="InterPro"/>
</dbReference>
<feature type="compositionally biased region" description="Basic and acidic residues" evidence="6">
    <location>
        <begin position="71"/>
        <end position="82"/>
    </location>
</feature>
<dbReference type="GO" id="GO:0006412">
    <property type="term" value="P:translation"/>
    <property type="evidence" value="ECO:0007669"/>
    <property type="project" value="UniProtKB-UniRule"/>
</dbReference>
<organism evidence="7 8">
    <name type="scientific">Candidatus Nitrohelix vancouverensis</name>
    <dbReference type="NCBI Taxonomy" id="2705534"/>
    <lineage>
        <taxon>Bacteria</taxon>
        <taxon>Pseudomonadati</taxon>
        <taxon>Nitrospinota/Tectimicrobiota group</taxon>
        <taxon>Nitrospinota</taxon>
        <taxon>Nitrospinia</taxon>
        <taxon>Nitrospinales</taxon>
        <taxon>Nitrospinaceae</taxon>
        <taxon>Candidatus Nitrohelix</taxon>
    </lineage>
</organism>
<dbReference type="InterPro" id="IPR018254">
    <property type="entry name" value="Ribosomal_uL29_CS"/>
</dbReference>
<dbReference type="PANTHER" id="PTHR10916">
    <property type="entry name" value="60S RIBOSOMAL PROTEIN L35/50S RIBOSOMAL PROTEIN L29"/>
    <property type="match status" value="1"/>
</dbReference>
<gene>
    <name evidence="5 7" type="primary">rpmC</name>
    <name evidence="7" type="ORF">G3M78_02105</name>
</gene>
<evidence type="ECO:0000256" key="5">
    <source>
        <dbReference type="HAMAP-Rule" id="MF_00374"/>
    </source>
</evidence>
<proteinExistence type="inferred from homology"/>
<evidence type="ECO:0000256" key="4">
    <source>
        <dbReference type="ARBA" id="ARBA00035204"/>
    </source>
</evidence>
<evidence type="ECO:0000256" key="1">
    <source>
        <dbReference type="ARBA" id="ARBA00009254"/>
    </source>
</evidence>
<name>A0A7T0C0F7_9BACT</name>
<dbReference type="FunFam" id="1.10.287.310:FF:000001">
    <property type="entry name" value="50S ribosomal protein L29"/>
    <property type="match status" value="1"/>
</dbReference>
<evidence type="ECO:0000256" key="3">
    <source>
        <dbReference type="ARBA" id="ARBA00023274"/>
    </source>
</evidence>
<dbReference type="AlphaFoldDB" id="A0A7T0C0F7"/>
<dbReference type="KEGG" id="nva:G3M78_02105"/>
<dbReference type="Proteomes" id="UP000594464">
    <property type="component" value="Chromosome"/>
</dbReference>
<feature type="region of interest" description="Disordered" evidence="6">
    <location>
        <begin position="63"/>
        <end position="82"/>
    </location>
</feature>
<dbReference type="InterPro" id="IPR001854">
    <property type="entry name" value="Ribosomal_uL29"/>
</dbReference>